<dbReference type="AlphaFoldDB" id="A0A511SWC4"/>
<reference evidence="9 10" key="1">
    <citation type="submission" date="2016-10" db="EMBL/GenBank/DDBJ databases">
        <authorList>
            <person name="Varghese N."/>
            <person name="Submissions S."/>
        </authorList>
    </citation>
    <scope>NUCLEOTIDE SEQUENCE [LARGE SCALE GENOMIC DNA]</scope>
    <source>
        <strain evidence="9 10">DSM 16525</strain>
    </source>
</reference>
<dbReference type="Gene3D" id="2.60.40.10">
    <property type="entry name" value="Immunoglobulins"/>
    <property type="match status" value="5"/>
</dbReference>
<dbReference type="InterPro" id="IPR033305">
    <property type="entry name" value="Hydin-like"/>
</dbReference>
<evidence type="ECO:0000256" key="4">
    <source>
        <dbReference type="ARBA" id="ARBA00023069"/>
    </source>
</evidence>
<accession>A0A511SWC4</accession>
<comment type="subcellular location">
    <subcellularLocation>
        <location evidence="1">Cell projection</location>
        <location evidence="1">Cilium</location>
    </subcellularLocation>
    <subcellularLocation>
        <location evidence="2">Cytoplasm</location>
    </subcellularLocation>
</comment>
<keyword evidence="5" id="KW-0966">Cell projection</keyword>
<evidence type="ECO:0000313" key="11">
    <source>
        <dbReference type="Proteomes" id="UP000321514"/>
    </source>
</evidence>
<sequence>MGMGLRGRVLALAVLVTTTLACHEGNETRSVQATAVVDMDVLDFGEVPVGEWREREVRIRNVGYVPFFAIEALAIIGNPSYEVELTDGGGRVMPGESHLVKVRFHPLAEGVTEETVFVSTDANQGAQAQVRVTGLGTPTQIGLHPPVLDYETLEVDSDRKLTVTITNPVDLPLTLAVRGDWPDPFTPDTITIPPNSTVEVGTQYLPRALGSMDAKLEVRSCEACTPSVVELKGNSVASAFVFDPAPVPFDLIPVHERTKSFTRARNITWRPVTISQLITSDHAFVPLSKPEGSTVAPGEVVELPMEFAARFSGPNVGDLKVQYASDKPRQSEVILDARGGRPTLAVTPVALDFGELPVGGKVEKVIRITNAGTNGSLRFMGVASDGDSTQFNVDVPTRGTQRLPWASGAWPTLESGGLEIAPGNDALELKVYFEPTVEGSFRARLRVRSDDLFNAEREIILTGRSRTSGPCVYELSPQPAMDFGNVVPGRGAVLGFRFKNPGRAECAVKDVHLSNDAGGAFFMPGGRLTGGVVLYDTAFSAMVAFRPQTEGEYTGELRLTVNNPAAPTVTLPLKGVSRQSCLVATPSYVDFGPIRYDCAAAPRKTYISNRCSEPLTVTGADIGQGTSTQFSLLTPITQPRTLQAGEGFELEVDYSRTVLGQHYSPLYLRTATDPTPFLVPLLGETNHEGIQVDRYTQGTDSQLDVLFVVSNTTTMDPYQERLKAAIPGWLDYARQQNVDVRMGVTSTGLVQRGPQCGGGANGGEAGRLFPVDGNRARVLSSSSPNAAAGLQANIDVGLCHNLVQGLETMRQALSAPLSEQTDDPRTPQPNDGNWGFTRPAARMAVVVLADEDDNSGFAPDSYIQFLQTLKGTGMSHRSQLYALVPTDGRCTTAGSDADRFLEVARGTGGRAESICEGNYRPLLDSVIQRAGDLQADFPLTTTPTGQAEMSVFVQGQPVPESQWAYDGATNSIVFGGAAVPRPGQAVEVRYRSVCKTPPTTSP</sequence>
<dbReference type="EMBL" id="FOIB01000002">
    <property type="protein sequence ID" value="SET55761.1"/>
    <property type="molecule type" value="Genomic_DNA"/>
</dbReference>
<evidence type="ECO:0000256" key="2">
    <source>
        <dbReference type="ARBA" id="ARBA00004496"/>
    </source>
</evidence>
<evidence type="ECO:0000313" key="8">
    <source>
        <dbReference type="EMBL" id="GEN06204.1"/>
    </source>
</evidence>
<dbReference type="PANTHER" id="PTHR23053:SF0">
    <property type="entry name" value="HYDROCEPHALUS-INDUCING PROTEIN HOMOLOG"/>
    <property type="match status" value="1"/>
</dbReference>
<name>A0A511SWC4_MYXFU</name>
<feature type="region of interest" description="Disordered" evidence="6">
    <location>
        <begin position="815"/>
        <end position="835"/>
    </location>
</feature>
<evidence type="ECO:0000256" key="1">
    <source>
        <dbReference type="ARBA" id="ARBA00004138"/>
    </source>
</evidence>
<dbReference type="GO" id="GO:0005737">
    <property type="term" value="C:cytoplasm"/>
    <property type="evidence" value="ECO:0007669"/>
    <property type="project" value="UniProtKB-SubCell"/>
</dbReference>
<evidence type="ECO:0000313" key="9">
    <source>
        <dbReference type="EMBL" id="SET55761.1"/>
    </source>
</evidence>
<dbReference type="Proteomes" id="UP000183760">
    <property type="component" value="Unassembled WGS sequence"/>
</dbReference>
<evidence type="ECO:0000256" key="5">
    <source>
        <dbReference type="ARBA" id="ARBA00023273"/>
    </source>
</evidence>
<evidence type="ECO:0000256" key="6">
    <source>
        <dbReference type="SAM" id="MobiDB-lite"/>
    </source>
</evidence>
<gene>
    <name evidence="8" type="ORF">MFU01_12410</name>
    <name evidence="9" type="ORF">SAMN05443572_102684</name>
</gene>
<dbReference type="STRING" id="1334629.MFUL124B02_34670"/>
<keyword evidence="10" id="KW-1185">Reference proteome</keyword>
<evidence type="ECO:0000256" key="3">
    <source>
        <dbReference type="ARBA" id="ARBA00022490"/>
    </source>
</evidence>
<dbReference type="InterPro" id="IPR013783">
    <property type="entry name" value="Ig-like_fold"/>
</dbReference>
<keyword evidence="3" id="KW-0963">Cytoplasm</keyword>
<organism evidence="8 11">
    <name type="scientific">Myxococcus fulvus</name>
    <dbReference type="NCBI Taxonomy" id="33"/>
    <lineage>
        <taxon>Bacteria</taxon>
        <taxon>Pseudomonadati</taxon>
        <taxon>Myxococcota</taxon>
        <taxon>Myxococcia</taxon>
        <taxon>Myxococcales</taxon>
        <taxon>Cystobacterineae</taxon>
        <taxon>Myxococcaceae</taxon>
        <taxon>Myxococcus</taxon>
    </lineage>
</organism>
<reference evidence="8 11" key="2">
    <citation type="submission" date="2019-07" db="EMBL/GenBank/DDBJ databases">
        <title>Whole genome shotgun sequence of Myxococcus fulvus NBRC 100333.</title>
        <authorList>
            <person name="Hosoyama A."/>
            <person name="Uohara A."/>
            <person name="Ohji S."/>
            <person name="Ichikawa N."/>
        </authorList>
    </citation>
    <scope>NUCLEOTIDE SEQUENCE [LARGE SCALE GENOMIC DNA]</scope>
    <source>
        <strain evidence="8 11">NBRC 100333</strain>
    </source>
</reference>
<dbReference type="Proteomes" id="UP000321514">
    <property type="component" value="Unassembled WGS sequence"/>
</dbReference>
<evidence type="ECO:0000259" key="7">
    <source>
        <dbReference type="Pfam" id="PF22544"/>
    </source>
</evidence>
<evidence type="ECO:0000313" key="10">
    <source>
        <dbReference type="Proteomes" id="UP000183760"/>
    </source>
</evidence>
<protein>
    <submittedName>
        <fullName evidence="9">Abnormal spindle-like microcephaly-assoc'd, ASPM-SPD-2-Hydin</fullName>
    </submittedName>
</protein>
<keyword evidence="4" id="KW-0969">Cilium</keyword>
<dbReference type="EMBL" id="BJXR01000014">
    <property type="protein sequence ID" value="GEN06204.1"/>
    <property type="molecule type" value="Genomic_DNA"/>
</dbReference>
<comment type="caution">
    <text evidence="8">The sequence shown here is derived from an EMBL/GenBank/DDBJ whole genome shotgun (WGS) entry which is preliminary data.</text>
</comment>
<dbReference type="PANTHER" id="PTHR23053">
    <property type="entry name" value="DLEC1 DELETED IN LUNG AND ESOPHAGEAL CANCER 1"/>
    <property type="match status" value="1"/>
</dbReference>
<dbReference type="NCBIfam" id="NF012200">
    <property type="entry name" value="choice_anch_D"/>
    <property type="match status" value="2"/>
</dbReference>
<dbReference type="InterPro" id="IPR053879">
    <property type="entry name" value="HYDIN_VesB_CFA65-like_Ig"/>
</dbReference>
<dbReference type="PROSITE" id="PS51257">
    <property type="entry name" value="PROKAR_LIPOPROTEIN"/>
    <property type="match status" value="1"/>
</dbReference>
<proteinExistence type="predicted"/>
<dbReference type="OrthoDB" id="5377085at2"/>
<feature type="domain" description="HYDIN/VesB/CFA65-like Ig-like" evidence="7">
    <location>
        <begin position="37"/>
        <end position="134"/>
    </location>
</feature>
<dbReference type="RefSeq" id="WP_074950952.1">
    <property type="nucleotide sequence ID" value="NZ_BJXR01000014.1"/>
</dbReference>
<dbReference type="Pfam" id="PF22544">
    <property type="entry name" value="HYDIN_VesB_CFA65-like_Ig"/>
    <property type="match status" value="1"/>
</dbReference>